<evidence type="ECO:0000256" key="5">
    <source>
        <dbReference type="ARBA" id="ARBA00022989"/>
    </source>
</evidence>
<evidence type="ECO:0000313" key="10">
    <source>
        <dbReference type="EMBL" id="SKA38994.1"/>
    </source>
</evidence>
<feature type="transmembrane region" description="Helical" evidence="8">
    <location>
        <begin position="136"/>
        <end position="155"/>
    </location>
</feature>
<dbReference type="EMBL" id="FUXL01000027">
    <property type="protein sequence ID" value="SKA38994.1"/>
    <property type="molecule type" value="Genomic_DNA"/>
</dbReference>
<dbReference type="InterPro" id="IPR043128">
    <property type="entry name" value="Rev_trsase/Diguanyl_cyclase"/>
</dbReference>
<evidence type="ECO:0000256" key="7">
    <source>
        <dbReference type="ARBA" id="ARBA00034247"/>
    </source>
</evidence>
<dbReference type="InterPro" id="IPR011620">
    <property type="entry name" value="Sig_transdc_His_kinase_LytS_TM"/>
</dbReference>
<feature type="transmembrane region" description="Helical" evidence="8">
    <location>
        <begin position="7"/>
        <end position="27"/>
    </location>
</feature>
<dbReference type="SUPFAM" id="SSF55073">
    <property type="entry name" value="Nucleotide cyclase"/>
    <property type="match status" value="1"/>
</dbReference>
<dbReference type="FunFam" id="3.30.70.270:FF:000001">
    <property type="entry name" value="Diguanylate cyclase domain protein"/>
    <property type="match status" value="1"/>
</dbReference>
<gene>
    <name evidence="10" type="ORF">SAMN05428963_12712</name>
</gene>
<dbReference type="PROSITE" id="PS50887">
    <property type="entry name" value="GGDEF"/>
    <property type="match status" value="1"/>
</dbReference>
<dbReference type="EC" id="2.7.7.65" evidence="2"/>
<keyword evidence="5 8" id="KW-1133">Transmembrane helix</keyword>
<evidence type="ECO:0000256" key="2">
    <source>
        <dbReference type="ARBA" id="ARBA00012528"/>
    </source>
</evidence>
<reference evidence="10 11" key="1">
    <citation type="submission" date="2017-02" db="EMBL/GenBank/DDBJ databases">
        <authorList>
            <person name="Peterson S.W."/>
        </authorList>
    </citation>
    <scope>NUCLEOTIDE SEQUENCE [LARGE SCALE GENOMIC DNA]</scope>
    <source>
        <strain evidence="10 11">USBA 369</strain>
    </source>
</reference>
<dbReference type="STRING" id="1365950.SAMN05428963_12712"/>
<dbReference type="Pfam" id="PF00990">
    <property type="entry name" value="GGDEF"/>
    <property type="match status" value="1"/>
</dbReference>
<protein>
    <recommendedName>
        <fullName evidence="2">diguanylate cyclase</fullName>
        <ecNumber evidence="2">2.7.7.65</ecNumber>
    </recommendedName>
</protein>
<dbReference type="OrthoDB" id="9812260at2"/>
<proteinExistence type="predicted"/>
<dbReference type="PANTHER" id="PTHR45138">
    <property type="entry name" value="REGULATORY COMPONENTS OF SENSORY TRANSDUCTION SYSTEM"/>
    <property type="match status" value="1"/>
</dbReference>
<dbReference type="GO" id="GO:0000155">
    <property type="term" value="F:phosphorelay sensor kinase activity"/>
    <property type="evidence" value="ECO:0007669"/>
    <property type="project" value="InterPro"/>
</dbReference>
<keyword evidence="6 8" id="KW-0472">Membrane</keyword>
<keyword evidence="4 8" id="KW-0812">Transmembrane</keyword>
<dbReference type="GO" id="GO:0005886">
    <property type="term" value="C:plasma membrane"/>
    <property type="evidence" value="ECO:0007669"/>
    <property type="project" value="UniProtKB-SubCell"/>
</dbReference>
<dbReference type="InterPro" id="IPR000160">
    <property type="entry name" value="GGDEF_dom"/>
</dbReference>
<evidence type="ECO:0000256" key="4">
    <source>
        <dbReference type="ARBA" id="ARBA00022692"/>
    </source>
</evidence>
<evidence type="ECO:0000256" key="1">
    <source>
        <dbReference type="ARBA" id="ARBA00004651"/>
    </source>
</evidence>
<accession>A0A1T4TEU2</accession>
<dbReference type="InterPro" id="IPR050469">
    <property type="entry name" value="Diguanylate_Cyclase"/>
</dbReference>
<dbReference type="AlphaFoldDB" id="A0A1T4TEU2"/>
<dbReference type="PANTHER" id="PTHR45138:SF9">
    <property type="entry name" value="DIGUANYLATE CYCLASE DGCM-RELATED"/>
    <property type="match status" value="1"/>
</dbReference>
<feature type="transmembrane region" description="Helical" evidence="8">
    <location>
        <begin position="104"/>
        <end position="124"/>
    </location>
</feature>
<comment type="catalytic activity">
    <reaction evidence="7">
        <text>2 GTP = 3',3'-c-di-GMP + 2 diphosphate</text>
        <dbReference type="Rhea" id="RHEA:24898"/>
        <dbReference type="ChEBI" id="CHEBI:33019"/>
        <dbReference type="ChEBI" id="CHEBI:37565"/>
        <dbReference type="ChEBI" id="CHEBI:58805"/>
        <dbReference type="EC" id="2.7.7.65"/>
    </reaction>
</comment>
<comment type="subcellular location">
    <subcellularLocation>
        <location evidence="1">Cell membrane</location>
        <topology evidence="1">Multi-pass membrane protein</topology>
    </subcellularLocation>
</comment>
<dbReference type="GO" id="GO:0071555">
    <property type="term" value="P:cell wall organization"/>
    <property type="evidence" value="ECO:0007669"/>
    <property type="project" value="InterPro"/>
</dbReference>
<name>A0A1T4TEU2_9HYPH</name>
<dbReference type="Pfam" id="PF07694">
    <property type="entry name" value="5TM-5TMR_LYT"/>
    <property type="match status" value="1"/>
</dbReference>
<keyword evidence="3" id="KW-1003">Cell membrane</keyword>
<dbReference type="Gene3D" id="3.30.70.270">
    <property type="match status" value="1"/>
</dbReference>
<keyword evidence="11" id="KW-1185">Reference proteome</keyword>
<dbReference type="NCBIfam" id="TIGR00254">
    <property type="entry name" value="GGDEF"/>
    <property type="match status" value="1"/>
</dbReference>
<dbReference type="CDD" id="cd01949">
    <property type="entry name" value="GGDEF"/>
    <property type="match status" value="1"/>
</dbReference>
<dbReference type="InterPro" id="IPR029787">
    <property type="entry name" value="Nucleotide_cyclase"/>
</dbReference>
<dbReference type="GO" id="GO:0052621">
    <property type="term" value="F:diguanylate cyclase activity"/>
    <property type="evidence" value="ECO:0007669"/>
    <property type="project" value="UniProtKB-EC"/>
</dbReference>
<dbReference type="SMART" id="SM00267">
    <property type="entry name" value="GGDEF"/>
    <property type="match status" value="1"/>
</dbReference>
<dbReference type="Proteomes" id="UP000190135">
    <property type="component" value="Unassembled WGS sequence"/>
</dbReference>
<evidence type="ECO:0000259" key="9">
    <source>
        <dbReference type="PROSITE" id="PS50887"/>
    </source>
</evidence>
<feature type="domain" description="GGDEF" evidence="9">
    <location>
        <begin position="231"/>
        <end position="364"/>
    </location>
</feature>
<feature type="transmembrane region" description="Helical" evidence="8">
    <location>
        <begin position="72"/>
        <end position="98"/>
    </location>
</feature>
<evidence type="ECO:0000313" key="11">
    <source>
        <dbReference type="Proteomes" id="UP000190135"/>
    </source>
</evidence>
<sequence length="371" mass="39341">MSFSDFLLRLVNDLGIFSLVVMCYGATIRRFQPGLVKFAILGLLFGAGTGFAMANGAGLMPGLLIDPRGVMLVLAGYFGGPIAAMAASAIATVARIWIDSRVAATEIAGIWAITVAGVVFARLFLPADGLASLRQFLALGVVASVPFAFALVSPVPYSSGVLLQAFLPLAIATVIGVVVLGHFLCAEQREIALKRKLEKEAFVDPLTNLPNRRKLERKAGSIIDDARRSGSPVSTLVIDIDRFKCMNDRFGHDVGDKVLKDVAAVVLANVRADDAVARYGGEEIVVVMPRTGLTTASVIADRIRAVVDQEVFHGDRDSGKVTVSVGVATHQGAGVSFKSLFKDADEALYRAKQRGRNRVELASPTSVSAVA</sequence>
<feature type="transmembrane region" description="Helical" evidence="8">
    <location>
        <begin position="161"/>
        <end position="186"/>
    </location>
</feature>
<evidence type="ECO:0000256" key="6">
    <source>
        <dbReference type="ARBA" id="ARBA00023136"/>
    </source>
</evidence>
<dbReference type="RefSeq" id="WP_078710472.1">
    <property type="nucleotide sequence ID" value="NZ_FUXL01000027.1"/>
</dbReference>
<evidence type="ECO:0000256" key="3">
    <source>
        <dbReference type="ARBA" id="ARBA00022475"/>
    </source>
</evidence>
<evidence type="ECO:0000256" key="8">
    <source>
        <dbReference type="SAM" id="Phobius"/>
    </source>
</evidence>
<organism evidence="10 11">
    <name type="scientific">Consotaella salsifontis</name>
    <dbReference type="NCBI Taxonomy" id="1365950"/>
    <lineage>
        <taxon>Bacteria</taxon>
        <taxon>Pseudomonadati</taxon>
        <taxon>Pseudomonadota</taxon>
        <taxon>Alphaproteobacteria</taxon>
        <taxon>Hyphomicrobiales</taxon>
        <taxon>Aurantimonadaceae</taxon>
        <taxon>Consotaella</taxon>
    </lineage>
</organism>
<feature type="transmembrane region" description="Helical" evidence="8">
    <location>
        <begin position="39"/>
        <end position="60"/>
    </location>
</feature>